<dbReference type="SUPFAM" id="SSF100950">
    <property type="entry name" value="NagB/RpiA/CoA transferase-like"/>
    <property type="match status" value="1"/>
</dbReference>
<dbReference type="InterPro" id="IPR051054">
    <property type="entry name" value="SorC_transcr_regulators"/>
</dbReference>
<dbReference type="PANTHER" id="PTHR34294:SF1">
    <property type="entry name" value="TRANSCRIPTIONAL REGULATOR LSRR"/>
    <property type="match status" value="1"/>
</dbReference>
<dbReference type="EMBL" id="JBFNQN010000009">
    <property type="protein sequence ID" value="MEW9265940.1"/>
    <property type="molecule type" value="Genomic_DNA"/>
</dbReference>
<keyword evidence="2" id="KW-0805">Transcription regulation</keyword>
<dbReference type="PANTHER" id="PTHR34294">
    <property type="entry name" value="TRANSCRIPTIONAL REGULATOR-RELATED"/>
    <property type="match status" value="1"/>
</dbReference>
<comment type="caution">
    <text evidence="6">The sequence shown here is derived from an EMBL/GenBank/DDBJ whole genome shotgun (WGS) entry which is preliminary data.</text>
</comment>
<reference evidence="6 7" key="1">
    <citation type="submission" date="2024-07" db="EMBL/GenBank/DDBJ databases">
        <authorList>
            <person name="Thanompreechachai J."/>
            <person name="Duangmal K."/>
        </authorList>
    </citation>
    <scope>NUCLEOTIDE SEQUENCE [LARGE SCALE GENOMIC DNA]</scope>
    <source>
        <strain evidence="6 7">KCTC 19886</strain>
    </source>
</reference>
<keyword evidence="3" id="KW-0238">DNA-binding</keyword>
<dbReference type="Pfam" id="PF04198">
    <property type="entry name" value="Sugar-bind"/>
    <property type="match status" value="1"/>
</dbReference>
<accession>A0ABV3P8I9</accession>
<evidence type="ECO:0000313" key="7">
    <source>
        <dbReference type="Proteomes" id="UP001555826"/>
    </source>
</evidence>
<keyword evidence="7" id="KW-1185">Reference proteome</keyword>
<dbReference type="Gene3D" id="1.10.10.10">
    <property type="entry name" value="Winged helix-like DNA-binding domain superfamily/Winged helix DNA-binding domain"/>
    <property type="match status" value="1"/>
</dbReference>
<dbReference type="InterPro" id="IPR007324">
    <property type="entry name" value="Sugar-bd_dom_put"/>
</dbReference>
<sequence length="309" mass="32921">MKLTIEEQVQSAVAARKFYLEGTSKSDIADVLGVSRFRVARLLDAALEQGIVQISVQVPFQIEPDLSEELRRRHDLRRAIVVQTSPDPGELRDGLGAVAAGVLGDLLTEDDRLGIAWGRTLRSVVAHLEERTLPRVTVTQLTGAAGSANDNCIDLVRRVAAVSGGGSHPIFAPLLLPDAATLAGVRRQTAVARTLQQHARLTVALLAVGAWPDDSQLMDLMPAGLRRKLLAEGVCAEVAGNLLREDGQELSSLSDQLLTVGMADLRRIPEVVVVAGGPQKARAVRAVLASGTVSTLITDVHCARALLID</sequence>
<name>A0ABV3P8I9_9ACTN</name>
<dbReference type="Proteomes" id="UP001555826">
    <property type="component" value="Unassembled WGS sequence"/>
</dbReference>
<feature type="domain" description="Sugar-binding" evidence="5">
    <location>
        <begin position="65"/>
        <end position="307"/>
    </location>
</feature>
<keyword evidence="4" id="KW-0804">Transcription</keyword>
<dbReference type="RefSeq" id="WP_367639066.1">
    <property type="nucleotide sequence ID" value="NZ_JBFNQN010000009.1"/>
</dbReference>
<evidence type="ECO:0000256" key="2">
    <source>
        <dbReference type="ARBA" id="ARBA00023015"/>
    </source>
</evidence>
<organism evidence="6 7">
    <name type="scientific">Kineococcus endophyticus</name>
    <dbReference type="NCBI Taxonomy" id="1181883"/>
    <lineage>
        <taxon>Bacteria</taxon>
        <taxon>Bacillati</taxon>
        <taxon>Actinomycetota</taxon>
        <taxon>Actinomycetes</taxon>
        <taxon>Kineosporiales</taxon>
        <taxon>Kineosporiaceae</taxon>
        <taxon>Kineococcus</taxon>
    </lineage>
</organism>
<dbReference type="Gene3D" id="3.40.50.1360">
    <property type="match status" value="1"/>
</dbReference>
<dbReference type="InterPro" id="IPR036388">
    <property type="entry name" value="WH-like_DNA-bd_sf"/>
</dbReference>
<evidence type="ECO:0000313" key="6">
    <source>
        <dbReference type="EMBL" id="MEW9265940.1"/>
    </source>
</evidence>
<dbReference type="InterPro" id="IPR037171">
    <property type="entry name" value="NagB/RpiA_transferase-like"/>
</dbReference>
<evidence type="ECO:0000256" key="3">
    <source>
        <dbReference type="ARBA" id="ARBA00023125"/>
    </source>
</evidence>
<protein>
    <submittedName>
        <fullName evidence="6">Sugar-binding domain-containing protein</fullName>
    </submittedName>
</protein>
<proteinExistence type="inferred from homology"/>
<evidence type="ECO:0000259" key="5">
    <source>
        <dbReference type="Pfam" id="PF04198"/>
    </source>
</evidence>
<evidence type="ECO:0000256" key="1">
    <source>
        <dbReference type="ARBA" id="ARBA00010466"/>
    </source>
</evidence>
<comment type="similarity">
    <text evidence="1">Belongs to the SorC transcriptional regulatory family.</text>
</comment>
<gene>
    <name evidence="6" type="ORF">AB1207_14385</name>
</gene>
<evidence type="ECO:0000256" key="4">
    <source>
        <dbReference type="ARBA" id="ARBA00023163"/>
    </source>
</evidence>